<dbReference type="Pfam" id="PF13246">
    <property type="entry name" value="Cation_ATPase"/>
    <property type="match status" value="1"/>
</dbReference>
<dbReference type="Pfam" id="PF00689">
    <property type="entry name" value="Cation_ATPase_C"/>
    <property type="match status" value="1"/>
</dbReference>
<keyword evidence="13 17" id="KW-1133">Transmembrane helix</keyword>
<evidence type="ECO:0000259" key="18">
    <source>
        <dbReference type="Pfam" id="PF00122"/>
    </source>
</evidence>
<name>A0A8T0CQX9_CORYI</name>
<evidence type="ECO:0000256" key="7">
    <source>
        <dbReference type="ARBA" id="ARBA00022741"/>
    </source>
</evidence>
<dbReference type="InterPro" id="IPR006068">
    <property type="entry name" value="ATPase_P-typ_cation-transptr_C"/>
</dbReference>
<dbReference type="Pfam" id="PF00122">
    <property type="entry name" value="E1-E2_ATPase"/>
    <property type="match status" value="1"/>
</dbReference>
<dbReference type="Gene3D" id="3.40.1110.10">
    <property type="entry name" value="Calcium-transporting ATPase, cytoplasmic domain N"/>
    <property type="match status" value="1"/>
</dbReference>
<dbReference type="InterPro" id="IPR004014">
    <property type="entry name" value="ATPase_P-typ_cation-transptr_N"/>
</dbReference>
<feature type="transmembrane region" description="Helical" evidence="17">
    <location>
        <begin position="53"/>
        <end position="74"/>
    </location>
</feature>
<keyword evidence="14 17" id="KW-0406">Ion transport</keyword>
<comment type="caution">
    <text evidence="17">Lacks conserved residue(s) required for the propagation of feature annotation.</text>
</comment>
<evidence type="ECO:0000256" key="6">
    <source>
        <dbReference type="ARBA" id="ARBA00022723"/>
    </source>
</evidence>
<dbReference type="SUPFAM" id="SSF81665">
    <property type="entry name" value="Calcium ATPase, transmembrane domain M"/>
    <property type="match status" value="1"/>
</dbReference>
<dbReference type="PANTHER" id="PTHR24093:SF434">
    <property type="entry name" value="CALCIUM-TRANSPORTING ATPASE 13, PLASMA MEMBRANE-TYPE-RELATED"/>
    <property type="match status" value="1"/>
</dbReference>
<feature type="domain" description="Cation-transporting P-type ATPase N-terminal" evidence="20">
    <location>
        <begin position="2"/>
        <end position="67"/>
    </location>
</feature>
<keyword evidence="11" id="KW-0112">Calmodulin-binding</keyword>
<evidence type="ECO:0000256" key="4">
    <source>
        <dbReference type="ARBA" id="ARBA00022568"/>
    </source>
</evidence>
<dbReference type="GO" id="GO:0016887">
    <property type="term" value="F:ATP hydrolysis activity"/>
    <property type="evidence" value="ECO:0007669"/>
    <property type="project" value="InterPro"/>
</dbReference>
<evidence type="ECO:0000256" key="3">
    <source>
        <dbReference type="ARBA" id="ARBA00022448"/>
    </source>
</evidence>
<dbReference type="InterPro" id="IPR023299">
    <property type="entry name" value="ATPase_P-typ_cyto_dom_N"/>
</dbReference>
<proteinExistence type="inferred from homology"/>
<dbReference type="GO" id="GO:0005388">
    <property type="term" value="F:P-type calcium transporter activity"/>
    <property type="evidence" value="ECO:0007669"/>
    <property type="project" value="UniProtKB-EC"/>
</dbReference>
<keyword evidence="5 17" id="KW-0812">Transmembrane</keyword>
<dbReference type="FunFam" id="3.40.1110.10:FF:000013">
    <property type="entry name" value="Calcium-transporting ATPase"/>
    <property type="match status" value="1"/>
</dbReference>
<dbReference type="InterPro" id="IPR008250">
    <property type="entry name" value="ATPase_P-typ_transduc_dom_A_sf"/>
</dbReference>
<evidence type="ECO:0000256" key="12">
    <source>
        <dbReference type="ARBA" id="ARBA00022967"/>
    </source>
</evidence>
<dbReference type="FunFam" id="3.40.50.1000:FF:000193">
    <property type="entry name" value="Plasma membrane calcium-transporting ATPase 2"/>
    <property type="match status" value="1"/>
</dbReference>
<dbReference type="FunFam" id="1.20.1110.10:FF:000039">
    <property type="entry name" value="Calcium-transporting ATPase"/>
    <property type="match status" value="1"/>
</dbReference>
<feature type="transmembrane region" description="Helical" evidence="17">
    <location>
        <begin position="713"/>
        <end position="731"/>
    </location>
</feature>
<dbReference type="GO" id="GO:0046872">
    <property type="term" value="F:metal ion binding"/>
    <property type="evidence" value="ECO:0007669"/>
    <property type="project" value="UniProtKB-KW"/>
</dbReference>
<keyword evidence="22" id="KW-1185">Reference proteome</keyword>
<dbReference type="EC" id="7.2.2.10" evidence="17"/>
<evidence type="ECO:0000256" key="8">
    <source>
        <dbReference type="ARBA" id="ARBA00022837"/>
    </source>
</evidence>
<evidence type="ECO:0000256" key="2">
    <source>
        <dbReference type="ARBA" id="ARBA00006124"/>
    </source>
</evidence>
<evidence type="ECO:0000313" key="21">
    <source>
        <dbReference type="EMBL" id="KAF7849172.1"/>
    </source>
</evidence>
<dbReference type="PANTHER" id="PTHR24093">
    <property type="entry name" value="CATION TRANSPORTING ATPASE"/>
    <property type="match status" value="1"/>
</dbReference>
<comment type="subcellular location">
    <subcellularLocation>
        <location evidence="1 17">Membrane</location>
        <topology evidence="1 17">Multi-pass membrane protein</topology>
    </subcellularLocation>
</comment>
<accession>A0A8T0CQX9</accession>
<feature type="domain" description="Cation-transporting P-type ATPase C-terminal" evidence="19">
    <location>
        <begin position="733"/>
        <end position="902"/>
    </location>
</feature>
<keyword evidence="8 17" id="KW-0106">Calcium</keyword>
<feature type="transmembrane region" description="Helical" evidence="17">
    <location>
        <begin position="880"/>
        <end position="900"/>
    </location>
</feature>
<feature type="transmembrane region" description="Helical" evidence="17">
    <location>
        <begin position="850"/>
        <end position="868"/>
    </location>
</feature>
<dbReference type="PRINTS" id="PR00120">
    <property type="entry name" value="HATPASE"/>
</dbReference>
<comment type="similarity">
    <text evidence="2 17">Belongs to the cation transport ATPase (P-type) (TC 3.A.3) family. Type IIB subfamily.</text>
</comment>
<evidence type="ECO:0000256" key="15">
    <source>
        <dbReference type="ARBA" id="ARBA00023136"/>
    </source>
</evidence>
<feature type="transmembrane region" description="Helical" evidence="17">
    <location>
        <begin position="238"/>
        <end position="260"/>
    </location>
</feature>
<dbReference type="SUPFAM" id="SSF81660">
    <property type="entry name" value="Metal cation-transporting ATPase, ATP-binding domain N"/>
    <property type="match status" value="1"/>
</dbReference>
<evidence type="ECO:0000256" key="1">
    <source>
        <dbReference type="ARBA" id="ARBA00004141"/>
    </source>
</evidence>
<keyword evidence="3 17" id="KW-0813">Transport</keyword>
<keyword evidence="10" id="KW-0460">Magnesium</keyword>
<reference evidence="21" key="1">
    <citation type="submission" date="2020-05" db="EMBL/GenBank/DDBJ databases">
        <title>WGS assembly of Corymbia citriodora subspecies variegata.</title>
        <authorList>
            <person name="Barry K."/>
            <person name="Hundley H."/>
            <person name="Shu S."/>
            <person name="Jenkins J."/>
            <person name="Grimwood J."/>
            <person name="Baten A."/>
        </authorList>
    </citation>
    <scope>NUCLEOTIDE SEQUENCE</scope>
    <source>
        <strain evidence="21">CV2-018</strain>
    </source>
</reference>
<dbReference type="Gene3D" id="1.20.1110.10">
    <property type="entry name" value="Calcium-transporting ATPase, transmembrane domain"/>
    <property type="match status" value="1"/>
</dbReference>
<dbReference type="GO" id="GO:0005524">
    <property type="term" value="F:ATP binding"/>
    <property type="evidence" value="ECO:0007669"/>
    <property type="project" value="UniProtKB-KW"/>
</dbReference>
<dbReference type="GO" id="GO:0005886">
    <property type="term" value="C:plasma membrane"/>
    <property type="evidence" value="ECO:0007669"/>
    <property type="project" value="TreeGrafter"/>
</dbReference>
<feature type="domain" description="P-type ATPase A" evidence="18">
    <location>
        <begin position="120"/>
        <end position="218"/>
    </location>
</feature>
<dbReference type="NCBIfam" id="TIGR01494">
    <property type="entry name" value="ATPase_P-type"/>
    <property type="match status" value="1"/>
</dbReference>
<protein>
    <recommendedName>
        <fullName evidence="17">Calcium-transporting ATPase</fullName>
        <ecNumber evidence="17">7.2.2.10</ecNumber>
    </recommendedName>
</protein>
<gene>
    <name evidence="21" type="ORF">BT93_L1159</name>
</gene>
<dbReference type="SUPFAM" id="SSF81653">
    <property type="entry name" value="Calcium ATPase, transduction domain A"/>
    <property type="match status" value="1"/>
</dbReference>
<dbReference type="Proteomes" id="UP000806378">
    <property type="component" value="Unassembled WGS sequence"/>
</dbReference>
<feature type="transmembrane region" description="Helical" evidence="17">
    <location>
        <begin position="86"/>
        <end position="106"/>
    </location>
</feature>
<evidence type="ECO:0000256" key="5">
    <source>
        <dbReference type="ARBA" id="ARBA00022692"/>
    </source>
</evidence>
<evidence type="ECO:0000256" key="13">
    <source>
        <dbReference type="ARBA" id="ARBA00022989"/>
    </source>
</evidence>
<evidence type="ECO:0000256" key="11">
    <source>
        <dbReference type="ARBA" id="ARBA00022860"/>
    </source>
</evidence>
<keyword evidence="9 17" id="KW-0067">ATP-binding</keyword>
<comment type="function">
    <text evidence="17">Catalyzes the hydrolysis of ATP coupled with the transport of calcium.</text>
</comment>
<evidence type="ECO:0000256" key="9">
    <source>
        <dbReference type="ARBA" id="ARBA00022840"/>
    </source>
</evidence>
<dbReference type="InterPro" id="IPR059000">
    <property type="entry name" value="ATPase_P-type_domA"/>
</dbReference>
<feature type="transmembrane region" description="Helical" evidence="17">
    <location>
        <begin position="737"/>
        <end position="759"/>
    </location>
</feature>
<dbReference type="InterPro" id="IPR023298">
    <property type="entry name" value="ATPase_P-typ_TM_dom_sf"/>
</dbReference>
<keyword evidence="4 17" id="KW-0109">Calcium transport</keyword>
<keyword evidence="15 17" id="KW-0472">Membrane</keyword>
<evidence type="ECO:0000256" key="16">
    <source>
        <dbReference type="ARBA" id="ARBA00048694"/>
    </source>
</evidence>
<evidence type="ECO:0000256" key="10">
    <source>
        <dbReference type="ARBA" id="ARBA00022842"/>
    </source>
</evidence>
<dbReference type="InterPro" id="IPR023214">
    <property type="entry name" value="HAD_sf"/>
</dbReference>
<comment type="catalytic activity">
    <reaction evidence="16 17">
        <text>Ca(2+)(in) + ATP + H2O = Ca(2+)(out) + ADP + phosphate + H(+)</text>
        <dbReference type="Rhea" id="RHEA:18105"/>
        <dbReference type="ChEBI" id="CHEBI:15377"/>
        <dbReference type="ChEBI" id="CHEBI:15378"/>
        <dbReference type="ChEBI" id="CHEBI:29108"/>
        <dbReference type="ChEBI" id="CHEBI:30616"/>
        <dbReference type="ChEBI" id="CHEBI:43474"/>
        <dbReference type="ChEBI" id="CHEBI:456216"/>
        <dbReference type="EC" id="7.2.2.10"/>
    </reaction>
</comment>
<evidence type="ECO:0000256" key="14">
    <source>
        <dbReference type="ARBA" id="ARBA00023065"/>
    </source>
</evidence>
<dbReference type="InterPro" id="IPR006408">
    <property type="entry name" value="P-type_ATPase_IIB"/>
</dbReference>
<dbReference type="AlphaFoldDB" id="A0A8T0CQX9"/>
<dbReference type="PRINTS" id="PR00119">
    <property type="entry name" value="CATATPASE"/>
</dbReference>
<dbReference type="Gene3D" id="3.40.50.1000">
    <property type="entry name" value="HAD superfamily/HAD-like"/>
    <property type="match status" value="1"/>
</dbReference>
<keyword evidence="6" id="KW-0479">Metal-binding</keyword>
<feature type="transmembrane region" description="Helical" evidence="17">
    <location>
        <begin position="288"/>
        <end position="310"/>
    </location>
</feature>
<keyword evidence="7 17" id="KW-0547">Nucleotide-binding</keyword>
<dbReference type="EMBL" id="MU089848">
    <property type="protein sequence ID" value="KAF7849172.1"/>
    <property type="molecule type" value="Genomic_DNA"/>
</dbReference>
<dbReference type="InterPro" id="IPR036412">
    <property type="entry name" value="HAD-like_sf"/>
</dbReference>
<dbReference type="Pfam" id="PF00690">
    <property type="entry name" value="Cation_ATPase_N"/>
    <property type="match status" value="1"/>
</dbReference>
<evidence type="ECO:0000259" key="20">
    <source>
        <dbReference type="Pfam" id="PF00690"/>
    </source>
</evidence>
<dbReference type="GO" id="GO:0005516">
    <property type="term" value="F:calmodulin binding"/>
    <property type="evidence" value="ECO:0007669"/>
    <property type="project" value="UniProtKB-KW"/>
</dbReference>
<dbReference type="Gramene" id="rna-gnl|WGS:JABURB|Cocit.L1159.1">
    <property type="protein sequence ID" value="cds-KAF7849172.1"/>
    <property type="gene ID" value="gene-BT93_L1159"/>
</dbReference>
<comment type="caution">
    <text evidence="21">The sequence shown here is derived from an EMBL/GenBank/DDBJ whole genome shotgun (WGS) entry which is preliminary data.</text>
</comment>
<organism evidence="21 22">
    <name type="scientific">Corymbia citriodora subsp. variegata</name>
    <dbReference type="NCBI Taxonomy" id="360336"/>
    <lineage>
        <taxon>Eukaryota</taxon>
        <taxon>Viridiplantae</taxon>
        <taxon>Streptophyta</taxon>
        <taxon>Embryophyta</taxon>
        <taxon>Tracheophyta</taxon>
        <taxon>Spermatophyta</taxon>
        <taxon>Magnoliopsida</taxon>
        <taxon>eudicotyledons</taxon>
        <taxon>Gunneridae</taxon>
        <taxon>Pentapetalae</taxon>
        <taxon>rosids</taxon>
        <taxon>malvids</taxon>
        <taxon>Myrtales</taxon>
        <taxon>Myrtaceae</taxon>
        <taxon>Myrtoideae</taxon>
        <taxon>Eucalypteae</taxon>
        <taxon>Corymbia</taxon>
    </lineage>
</organism>
<keyword evidence="12" id="KW-1278">Translocase</keyword>
<dbReference type="Gene3D" id="2.70.150.10">
    <property type="entry name" value="Calcium-transporting ATPase, cytoplasmic transduction domain A"/>
    <property type="match status" value="1"/>
</dbReference>
<dbReference type="SUPFAM" id="SSF56784">
    <property type="entry name" value="HAD-like"/>
    <property type="match status" value="1"/>
</dbReference>
<dbReference type="InterPro" id="IPR001757">
    <property type="entry name" value="P_typ_ATPase"/>
</dbReference>
<dbReference type="NCBIfam" id="TIGR01517">
    <property type="entry name" value="ATPase-IIB_Ca"/>
    <property type="match status" value="1"/>
</dbReference>
<sequence length="914" mass="100192">MGGVTGVASALGTDMEKGISGDAEDVHLRVKKFGHNLSMRRPKRHFLSSMRDASIGVVLVILLVCAAFLLGFGIKKDGFVEGWYHGGSILFAEFAVIMVFATFKFWQYKQFDWLCRENDIQVEVIRSGRRQKISIFKIVVGDVVYLDSGDKVPADGLFLDGQSLQIDELSMTGESRYVEVDSDRPFLFSGSTVVDGYGRMLAIAVGMNLTWGKMMSSISLDSSKQTPLQARLKKLTSLIGIVGLVVAFLVFLAMLIQYSLGKTQDEKGNRDFIAGKTWGNDIVNMVEIIAAAVTIGVVMTPKGLMLAVEFSLAYSMKRMMVDQAMVRKLSACETMGSTATICTGKTGILTMSQMKVTKFWVGQDSMVESACPSASKHVLDLILDGVALNSTGSIYRPSLGSEYEFSGGPTEKAILSWAVSQLSMDMEETKKSCEVIQVEAFNSQIKRSGVLIRKSAGNTIHVHWKGAAEMVLAMCSSFYNKSGIVKDLDEDERVRFEQIIQEMAVSSLGCIAFAHKQVSEEAIQEREDGKKIQEDGLTLLGLVGIKDPCRPGVKSAVQACQDAGVNIKMITGDNIFTAKAIAMECGILKPGDDAFNGAIVEGIEFRSYTPEERLRMAEKIRVMARSLPSDKFLMVQCLKQIGHVVAVIGDGRNNASALKEADIGLSMGIQGTSVAKESSDIVILDDNFASVATVLQWGRCTYNNIRKLLQFQLTWKVTVLVVSFVVAVSSGDVPLTAVQLLWVKLIMDVLGTLGLAAEWPTRELMKKPPIGRTDPLITNVMWKNLLAQAMYQIAILLTLQFKGEAILGVDEAVKRTLIFNAFVLCQVFNGFNARKLEKKNVFEGIHENKLFLGVVCMTVVLQVAMVDFLKRFTGMEPLSWGQWGTCIAIAAVSWPVGWVVKCIPVPGTPIFNLF</sequence>
<evidence type="ECO:0000259" key="19">
    <source>
        <dbReference type="Pfam" id="PF00689"/>
    </source>
</evidence>
<dbReference type="OrthoDB" id="3352408at2759"/>
<evidence type="ECO:0000313" key="22">
    <source>
        <dbReference type="Proteomes" id="UP000806378"/>
    </source>
</evidence>
<evidence type="ECO:0000256" key="17">
    <source>
        <dbReference type="RuleBase" id="RU361146"/>
    </source>
</evidence>